<name>A0A0M0EJ25_KOMEU</name>
<reference evidence="1" key="1">
    <citation type="submission" date="2015-08" db="EMBL/GenBank/DDBJ databases">
        <title>Draft genome sequence of Komagataeibacter europaeus CECT 8546 a cellulose producer strain from vinegar produced by the traditional method.</title>
        <authorList>
            <person name="Poehlein A."/>
            <person name="Valera M.J."/>
            <person name="Haack F.S."/>
            <person name="Mas A."/>
            <person name="Daniel R."/>
            <person name="Streit W.R."/>
            <person name="Mateo E."/>
        </authorList>
    </citation>
    <scope>NUCLEOTIDE SEQUENCE [LARGE SCALE GENOMIC DNA]</scope>
    <source>
        <strain evidence="1">CECT 8546</strain>
    </source>
</reference>
<sequence length="133" mass="13768">MSYRPVITLPAMTLGILFGGGMLPAMARDMAMPPSATPQAMIDAAPGARLAGYLNFCIENGLADHAGATPLMNTLIRSTGAVPPDEHGNMDYAYGTVGVLQPGSGNMPRMTDLDIPARHDACTHAVKKAGMGA</sequence>
<dbReference type="PATRIC" id="fig|33995.3.peg.1241"/>
<evidence type="ECO:0000313" key="2">
    <source>
        <dbReference type="Proteomes" id="UP000037566"/>
    </source>
</evidence>
<comment type="caution">
    <text evidence="1">The sequence shown here is derived from an EMBL/GenBank/DDBJ whole genome shotgun (WGS) entry which is preliminary data.</text>
</comment>
<dbReference type="RefSeq" id="WP_053323055.1">
    <property type="nucleotide sequence ID" value="NZ_CP021467.1"/>
</dbReference>
<proteinExistence type="predicted"/>
<dbReference type="AlphaFoldDB" id="A0A0M0EJ25"/>
<evidence type="ECO:0000313" key="1">
    <source>
        <dbReference type="EMBL" id="KON65277.1"/>
    </source>
</evidence>
<keyword evidence="2" id="KW-1185">Reference proteome</keyword>
<dbReference type="OrthoDB" id="7270566at2"/>
<accession>A0A0M0EJ25</accession>
<organism evidence="1 2">
    <name type="scientific">Komagataeibacter europaeus</name>
    <name type="common">Gluconacetobacter europaeus</name>
    <dbReference type="NCBI Taxonomy" id="33995"/>
    <lineage>
        <taxon>Bacteria</taxon>
        <taxon>Pseudomonadati</taxon>
        <taxon>Pseudomonadota</taxon>
        <taxon>Alphaproteobacteria</taxon>
        <taxon>Acetobacterales</taxon>
        <taxon>Acetobacteraceae</taxon>
        <taxon>Komagataeibacter</taxon>
    </lineage>
</organism>
<dbReference type="STRING" id="33995.KOEU_11170"/>
<protein>
    <submittedName>
        <fullName evidence="1">Uncharacterized protein</fullName>
    </submittedName>
</protein>
<dbReference type="Proteomes" id="UP000037566">
    <property type="component" value="Unassembled WGS sequence"/>
</dbReference>
<dbReference type="EMBL" id="LHUQ01000004">
    <property type="protein sequence ID" value="KON65277.1"/>
    <property type="molecule type" value="Genomic_DNA"/>
</dbReference>
<dbReference type="KEGG" id="keu:S101446_00495"/>
<gene>
    <name evidence="1" type="ORF">KOEU_11170</name>
</gene>